<proteinExistence type="inferred from homology"/>
<keyword evidence="9" id="KW-0408">Iron</keyword>
<comment type="pathway">
    <text evidence="1 8">Purine metabolism; IMP biosynthesis via de novo pathway; N(1)-(5-phospho-D-ribosyl)glycinamide from 5-phospho-alpha-D-ribose 1-diphosphate: step 1/2.</text>
</comment>
<evidence type="ECO:0000256" key="5">
    <source>
        <dbReference type="ARBA" id="ARBA00022679"/>
    </source>
</evidence>
<dbReference type="InterPro" id="IPR005854">
    <property type="entry name" value="PurF"/>
</dbReference>
<keyword evidence="5 8" id="KW-0808">Transferase</keyword>
<evidence type="ECO:0000256" key="9">
    <source>
        <dbReference type="PIRSR" id="PIRSR000485-3"/>
    </source>
</evidence>
<keyword evidence="9" id="KW-0479">Metal-binding</keyword>
<dbReference type="InterPro" id="IPR017932">
    <property type="entry name" value="GATase_2_dom"/>
</dbReference>
<dbReference type="EMBL" id="CP047593">
    <property type="protein sequence ID" value="QHI69376.1"/>
    <property type="molecule type" value="Genomic_DNA"/>
</dbReference>
<organism evidence="11 12">
    <name type="scientific">Tichowtungia aerotolerans</name>
    <dbReference type="NCBI Taxonomy" id="2697043"/>
    <lineage>
        <taxon>Bacteria</taxon>
        <taxon>Pseudomonadati</taxon>
        <taxon>Kiritimatiellota</taxon>
        <taxon>Tichowtungiia</taxon>
        <taxon>Tichowtungiales</taxon>
        <taxon>Tichowtungiaceae</taxon>
        <taxon>Tichowtungia</taxon>
    </lineage>
</organism>
<evidence type="ECO:0000259" key="10">
    <source>
        <dbReference type="PROSITE" id="PS51278"/>
    </source>
</evidence>
<comment type="cofactor">
    <cofactor evidence="9">
        <name>[4Fe-4S] cluster</name>
        <dbReference type="ChEBI" id="CHEBI:49883"/>
    </cofactor>
    <text evidence="9">Binds 1 [4Fe-4S] cluster per subunit.</text>
</comment>
<dbReference type="GO" id="GO:0046872">
    <property type="term" value="F:metal ion binding"/>
    <property type="evidence" value="ECO:0007669"/>
    <property type="project" value="UniProtKB-KW"/>
</dbReference>
<evidence type="ECO:0000256" key="3">
    <source>
        <dbReference type="ARBA" id="ARBA00011941"/>
    </source>
</evidence>
<dbReference type="Gene3D" id="3.60.20.10">
    <property type="entry name" value="Glutamine Phosphoribosylpyrophosphate, subunit 1, domain 1"/>
    <property type="match status" value="1"/>
</dbReference>
<evidence type="ECO:0000256" key="8">
    <source>
        <dbReference type="PIRNR" id="PIRNR000485"/>
    </source>
</evidence>
<dbReference type="PANTHER" id="PTHR11907">
    <property type="entry name" value="AMIDOPHOSPHORIBOSYLTRANSFERASE"/>
    <property type="match status" value="1"/>
</dbReference>
<comment type="catalytic activity">
    <reaction evidence="8">
        <text>5-phospho-beta-D-ribosylamine + L-glutamate + diphosphate = 5-phospho-alpha-D-ribose 1-diphosphate + L-glutamine + H2O</text>
        <dbReference type="Rhea" id="RHEA:14905"/>
        <dbReference type="ChEBI" id="CHEBI:15377"/>
        <dbReference type="ChEBI" id="CHEBI:29985"/>
        <dbReference type="ChEBI" id="CHEBI:33019"/>
        <dbReference type="ChEBI" id="CHEBI:58017"/>
        <dbReference type="ChEBI" id="CHEBI:58359"/>
        <dbReference type="ChEBI" id="CHEBI:58681"/>
        <dbReference type="EC" id="2.4.2.14"/>
    </reaction>
</comment>
<dbReference type="Proteomes" id="UP000464954">
    <property type="component" value="Chromosome"/>
</dbReference>
<comment type="similarity">
    <text evidence="2 8">In the C-terminal section; belongs to the purine/pyrimidine phosphoribosyltransferase family.</text>
</comment>
<accession>A0A6P1MCQ1</accession>
<feature type="domain" description="Glutamine amidotransferase type-2" evidence="10">
    <location>
        <begin position="1"/>
        <end position="218"/>
    </location>
</feature>
<evidence type="ECO:0000256" key="2">
    <source>
        <dbReference type="ARBA" id="ARBA00010138"/>
    </source>
</evidence>
<protein>
    <recommendedName>
        <fullName evidence="3 8">Amidophosphoribosyltransferase</fullName>
        <shortName evidence="8">ATase</shortName>
        <ecNumber evidence="3 8">2.4.2.14</ecNumber>
    </recommendedName>
    <alternativeName>
        <fullName evidence="8">Glutamine phosphoribosylpyrophosphate amidotransferase</fullName>
    </alternativeName>
</protein>
<dbReference type="GO" id="GO:0004044">
    <property type="term" value="F:amidophosphoribosyltransferase activity"/>
    <property type="evidence" value="ECO:0007669"/>
    <property type="project" value="UniProtKB-EC"/>
</dbReference>
<dbReference type="SUPFAM" id="SSF56235">
    <property type="entry name" value="N-terminal nucleophile aminohydrolases (Ntn hydrolases)"/>
    <property type="match status" value="1"/>
</dbReference>
<evidence type="ECO:0000256" key="1">
    <source>
        <dbReference type="ARBA" id="ARBA00005209"/>
    </source>
</evidence>
<keyword evidence="4 8" id="KW-0328">Glycosyltransferase</keyword>
<keyword evidence="7" id="KW-0315">Glutamine amidotransferase</keyword>
<dbReference type="GO" id="GO:0009113">
    <property type="term" value="P:purine nucleobase biosynthetic process"/>
    <property type="evidence" value="ECO:0007669"/>
    <property type="project" value="InterPro"/>
</dbReference>
<reference evidence="11 12" key="1">
    <citation type="submission" date="2020-01" db="EMBL/GenBank/DDBJ databases">
        <title>Ponticoccus aerotolerans gen. nov., sp. nov., an anaerobic bacterium and proposal of Ponticoccusceae fam. nov., Ponticoccusles ord. nov. and Ponticoccuse classis nov. in the phylum Kiritimatiellaeota.</title>
        <authorList>
            <person name="Zhou L.Y."/>
            <person name="Du Z.J."/>
        </authorList>
    </citation>
    <scope>NUCLEOTIDE SEQUENCE [LARGE SCALE GENOMIC DNA]</scope>
    <source>
        <strain evidence="11 12">S-5007</strain>
    </source>
</reference>
<feature type="binding site" evidence="9">
    <location>
        <position position="233"/>
    </location>
    <ligand>
        <name>[4Fe-4S] cluster</name>
        <dbReference type="ChEBI" id="CHEBI:49883"/>
    </ligand>
</feature>
<dbReference type="InterPro" id="IPR029055">
    <property type="entry name" value="Ntn_hydrolases_N"/>
</dbReference>
<feature type="binding site" evidence="9">
    <location>
        <position position="461"/>
    </location>
    <ligand>
        <name>[4Fe-4S] cluster</name>
        <dbReference type="ChEBI" id="CHEBI:49883"/>
    </ligand>
</feature>
<evidence type="ECO:0000313" key="12">
    <source>
        <dbReference type="Proteomes" id="UP000464954"/>
    </source>
</evidence>
<feature type="binding site" evidence="9">
    <location>
        <position position="381"/>
    </location>
    <ligand>
        <name>[4Fe-4S] cluster</name>
        <dbReference type="ChEBI" id="CHEBI:49883"/>
    </ligand>
</feature>
<dbReference type="Pfam" id="PF13537">
    <property type="entry name" value="GATase_7"/>
    <property type="match status" value="1"/>
</dbReference>
<dbReference type="InterPro" id="IPR000836">
    <property type="entry name" value="PRTase_dom"/>
</dbReference>
<evidence type="ECO:0000313" key="11">
    <source>
        <dbReference type="EMBL" id="QHI69376.1"/>
    </source>
</evidence>
<feature type="binding site" evidence="9">
    <location>
        <position position="458"/>
    </location>
    <ligand>
        <name>[4Fe-4S] cluster</name>
        <dbReference type="ChEBI" id="CHEBI:49883"/>
    </ligand>
</feature>
<dbReference type="InterPro" id="IPR029057">
    <property type="entry name" value="PRTase-like"/>
</dbReference>
<dbReference type="KEGG" id="taer:GT409_07895"/>
<keyword evidence="9" id="KW-0411">Iron-sulfur</keyword>
<evidence type="ECO:0000256" key="4">
    <source>
        <dbReference type="ARBA" id="ARBA00022676"/>
    </source>
</evidence>
<dbReference type="UniPathway" id="UPA00074">
    <property type="reaction ID" value="UER00124"/>
</dbReference>
<dbReference type="GO" id="GO:0006189">
    <property type="term" value="P:'de novo' IMP biosynthetic process"/>
    <property type="evidence" value="ECO:0007669"/>
    <property type="project" value="UniProtKB-UniPathway"/>
</dbReference>
<dbReference type="PROSITE" id="PS51278">
    <property type="entry name" value="GATASE_TYPE_2"/>
    <property type="match status" value="1"/>
</dbReference>
<evidence type="ECO:0000256" key="6">
    <source>
        <dbReference type="ARBA" id="ARBA00022755"/>
    </source>
</evidence>
<gene>
    <name evidence="11" type="ORF">GT409_07895</name>
</gene>
<evidence type="ECO:0000256" key="7">
    <source>
        <dbReference type="ARBA" id="ARBA00022962"/>
    </source>
</evidence>
<dbReference type="Gene3D" id="3.40.50.2020">
    <property type="match status" value="1"/>
</dbReference>
<dbReference type="PIRSF" id="PIRSF000485">
    <property type="entry name" value="Amd_phspho_trans"/>
    <property type="match status" value="1"/>
</dbReference>
<dbReference type="CDD" id="cd06223">
    <property type="entry name" value="PRTases_typeI"/>
    <property type="match status" value="1"/>
</dbReference>
<dbReference type="AlphaFoldDB" id="A0A6P1MCQ1"/>
<dbReference type="GO" id="GO:0051536">
    <property type="term" value="F:iron-sulfur cluster binding"/>
    <property type="evidence" value="ECO:0007669"/>
    <property type="project" value="UniProtKB-KW"/>
</dbReference>
<dbReference type="SUPFAM" id="SSF53271">
    <property type="entry name" value="PRTase-like"/>
    <property type="match status" value="1"/>
</dbReference>
<dbReference type="EC" id="2.4.2.14" evidence="3 8"/>
<keyword evidence="6 8" id="KW-0658">Purine biosynthesis</keyword>
<dbReference type="RefSeq" id="WP_160628558.1">
    <property type="nucleotide sequence ID" value="NZ_CP047593.1"/>
</dbReference>
<keyword evidence="12" id="KW-1185">Reference proteome</keyword>
<sequence length="466" mass="51818">MGGFFGAVLNRDCVSDVFYGTDYHSHLGTQRGGIATLSDDGSFTHFIHDIRNAQFRSKFDSDFDKMNGKMAIGVISDYEDQPLIINSRHGRYAIATVGAVQNAAELEEEACAAGVHFSEMSGNEVNPTELIAHLINQGSDFADGLAGAQEAIEGSASILLLTKDGIYAARDRLGRTPVIVGKGEDGYAVTLETCALPNLQYSVERELGPGEIVRITAECVERLKCPGDCMKFCTFMWVYYGYPASSYEGHNAEDVRNECGRKLAQADDVTADCTCGIPDSGTAHALGYAQESGLPYRRSFVKYTPTWPRSFMPQNQTERNRVAKMKLIPVREFIEGKRLLFCEDSIVRGTQLQDTIDRLYTEYGAEEIHMRAACPPLVFGCKYLNFSRSRSIDALATRIAIKELEGEYKHLDEYADATSEKYEAMVEKIRERLNLTSLKFQTLDDLVDAIGLPKEKLCTYCWDGQE</sequence>
<name>A0A6P1MCQ1_9BACT</name>